<proteinExistence type="inferred from homology"/>
<dbReference type="EMBL" id="OMKW01000002">
    <property type="protein sequence ID" value="SPF28902.1"/>
    <property type="molecule type" value="Genomic_DNA"/>
</dbReference>
<dbReference type="PANTHER" id="PTHR30133:SF1">
    <property type="entry name" value="HISTIDINE TRANSPORT SYSTEM PERMEASE PROTEIN HISQ"/>
    <property type="match status" value="1"/>
</dbReference>
<evidence type="ECO:0000256" key="7">
    <source>
        <dbReference type="ARBA" id="ARBA00022989"/>
    </source>
</evidence>
<evidence type="ECO:0000256" key="1">
    <source>
        <dbReference type="ARBA" id="ARBA00004429"/>
    </source>
</evidence>
<dbReference type="OrthoDB" id="9808674at2"/>
<evidence type="ECO:0000256" key="3">
    <source>
        <dbReference type="ARBA" id="ARBA00022448"/>
    </source>
</evidence>
<dbReference type="InterPro" id="IPR010065">
    <property type="entry name" value="AA_ABC_transptr_permease_3TM"/>
</dbReference>
<keyword evidence="4" id="KW-1003">Cell membrane</keyword>
<sequence length="229" mass="25147">MENVIEYLPLLMKGTGVTIAMAVLALALATAMGTLGAWGRLTGGPVVRTVVLGYTSLVRGVPDLVMLLLFFFGGQRLINLFTNSMGLERIDVSPFVSGVITIGFIYGAYLTETFRGAYLTVDTGQREAAYALGMKRFQTLRLVSLPQIIRFALPGYTNVWMVLAKSTAVVSVIGLSDLVGIASDAGRSTREPFWFYLAAFFIYLAITFVSERILDLVERRYERGFANAR</sequence>
<dbReference type="CDD" id="cd06261">
    <property type="entry name" value="TM_PBP2"/>
    <property type="match status" value="1"/>
</dbReference>
<name>A0A2R8A9J7_9RHOB</name>
<feature type="domain" description="ABC transmembrane type-1" evidence="10">
    <location>
        <begin position="15"/>
        <end position="214"/>
    </location>
</feature>
<feature type="transmembrane region" description="Helical" evidence="9">
    <location>
        <begin position="50"/>
        <end position="72"/>
    </location>
</feature>
<evidence type="ECO:0000256" key="8">
    <source>
        <dbReference type="ARBA" id="ARBA00023136"/>
    </source>
</evidence>
<dbReference type="Gene3D" id="1.10.3720.10">
    <property type="entry name" value="MetI-like"/>
    <property type="match status" value="1"/>
</dbReference>
<dbReference type="AlphaFoldDB" id="A0A2R8A9J7"/>
<protein>
    <submittedName>
        <fullName evidence="11">Histidine transport system permease protein HisQ</fullName>
    </submittedName>
</protein>
<dbReference type="RefSeq" id="WP_108781651.1">
    <property type="nucleotide sequence ID" value="NZ_OMKW01000002.1"/>
</dbReference>
<organism evidence="11 12">
    <name type="scientific">Pontivivens insulae</name>
    <dbReference type="NCBI Taxonomy" id="1639689"/>
    <lineage>
        <taxon>Bacteria</taxon>
        <taxon>Pseudomonadati</taxon>
        <taxon>Pseudomonadota</taxon>
        <taxon>Alphaproteobacteria</taxon>
        <taxon>Rhodobacterales</taxon>
        <taxon>Paracoccaceae</taxon>
        <taxon>Pontivivens</taxon>
    </lineage>
</organism>
<evidence type="ECO:0000256" key="5">
    <source>
        <dbReference type="ARBA" id="ARBA00022519"/>
    </source>
</evidence>
<evidence type="ECO:0000313" key="11">
    <source>
        <dbReference type="EMBL" id="SPF28902.1"/>
    </source>
</evidence>
<evidence type="ECO:0000256" key="2">
    <source>
        <dbReference type="ARBA" id="ARBA00010072"/>
    </source>
</evidence>
<feature type="transmembrane region" description="Helical" evidence="9">
    <location>
        <begin position="17"/>
        <end position="38"/>
    </location>
</feature>
<dbReference type="NCBIfam" id="TIGR01726">
    <property type="entry name" value="HEQRo_perm_3TM"/>
    <property type="match status" value="1"/>
</dbReference>
<evidence type="ECO:0000259" key="10">
    <source>
        <dbReference type="PROSITE" id="PS50928"/>
    </source>
</evidence>
<comment type="similarity">
    <text evidence="2">Belongs to the binding-protein-dependent transport system permease family. HisMQ subfamily.</text>
</comment>
<feature type="transmembrane region" description="Helical" evidence="9">
    <location>
        <begin position="159"/>
        <end position="181"/>
    </location>
</feature>
<dbReference type="InterPro" id="IPR000515">
    <property type="entry name" value="MetI-like"/>
</dbReference>
<dbReference type="GO" id="GO:0022857">
    <property type="term" value="F:transmembrane transporter activity"/>
    <property type="evidence" value="ECO:0007669"/>
    <property type="project" value="InterPro"/>
</dbReference>
<keyword evidence="12" id="KW-1185">Reference proteome</keyword>
<feature type="transmembrane region" description="Helical" evidence="9">
    <location>
        <begin position="92"/>
        <end position="110"/>
    </location>
</feature>
<dbReference type="SUPFAM" id="SSF161098">
    <property type="entry name" value="MetI-like"/>
    <property type="match status" value="1"/>
</dbReference>
<comment type="subcellular location">
    <subcellularLocation>
        <location evidence="1">Cell inner membrane</location>
        <topology evidence="1">Multi-pass membrane protein</topology>
    </subcellularLocation>
    <subcellularLocation>
        <location evidence="9">Cell membrane</location>
        <topology evidence="9">Multi-pass membrane protein</topology>
    </subcellularLocation>
</comment>
<dbReference type="PANTHER" id="PTHR30133">
    <property type="entry name" value="CATIONIC AMINO ACID TRANSPORTER, MEMBRANE COMPONENT"/>
    <property type="match status" value="1"/>
</dbReference>
<keyword evidence="7 9" id="KW-1133">Transmembrane helix</keyword>
<gene>
    <name evidence="11" type="primary">hisQ</name>
    <name evidence="11" type="ORF">POI8812_01205</name>
</gene>
<feature type="transmembrane region" description="Helical" evidence="9">
    <location>
        <begin position="193"/>
        <end position="214"/>
    </location>
</feature>
<evidence type="ECO:0000256" key="4">
    <source>
        <dbReference type="ARBA" id="ARBA00022475"/>
    </source>
</evidence>
<keyword evidence="6 9" id="KW-0812">Transmembrane</keyword>
<keyword evidence="8 9" id="KW-0472">Membrane</keyword>
<keyword evidence="5" id="KW-0997">Cell inner membrane</keyword>
<dbReference type="Proteomes" id="UP000244932">
    <property type="component" value="Unassembled WGS sequence"/>
</dbReference>
<keyword evidence="3 9" id="KW-0813">Transport</keyword>
<reference evidence="11 12" key="1">
    <citation type="submission" date="2018-03" db="EMBL/GenBank/DDBJ databases">
        <authorList>
            <person name="Keele B.F."/>
        </authorList>
    </citation>
    <scope>NUCLEOTIDE SEQUENCE [LARGE SCALE GENOMIC DNA]</scope>
    <source>
        <strain evidence="11 12">CeCT 8812</strain>
    </source>
</reference>
<evidence type="ECO:0000256" key="6">
    <source>
        <dbReference type="ARBA" id="ARBA00022692"/>
    </source>
</evidence>
<evidence type="ECO:0000313" key="12">
    <source>
        <dbReference type="Proteomes" id="UP000244932"/>
    </source>
</evidence>
<dbReference type="Pfam" id="PF00528">
    <property type="entry name" value="BPD_transp_1"/>
    <property type="match status" value="1"/>
</dbReference>
<dbReference type="GO" id="GO:0043190">
    <property type="term" value="C:ATP-binding cassette (ABC) transporter complex"/>
    <property type="evidence" value="ECO:0007669"/>
    <property type="project" value="InterPro"/>
</dbReference>
<dbReference type="InterPro" id="IPR051613">
    <property type="entry name" value="ABC_transp_permease_HisMQ"/>
</dbReference>
<dbReference type="PROSITE" id="PS50928">
    <property type="entry name" value="ABC_TM1"/>
    <property type="match status" value="1"/>
</dbReference>
<evidence type="ECO:0000256" key="9">
    <source>
        <dbReference type="RuleBase" id="RU363032"/>
    </source>
</evidence>
<accession>A0A2R8A9J7</accession>
<dbReference type="InterPro" id="IPR035906">
    <property type="entry name" value="MetI-like_sf"/>
</dbReference>